<keyword evidence="3" id="KW-1185">Reference proteome</keyword>
<dbReference type="Pfam" id="PF03564">
    <property type="entry name" value="DUF1759"/>
    <property type="match status" value="1"/>
</dbReference>
<sequence>MEKTQRLLEIHRVSFQRIYDSIMAEMQGPEPNLSDIQAELPLLDQKIGQINSLNEQLLDLLLDADCNEEDIDNEVAKADDLTSKYNKLKFKIEKLILKDLQPNVCLPSQSAASKNKLKYPRIEFKKFGGDRKDWIPFWSQFKRIHNDDEIEKEDKFQFLIQSTIPKSRARELVESFPPSAENYNIAIDSLVSRFGKEELLVEYYVRELLKLVLTNLKVKMSLMESSLPEELLRVWQRSQNSYANEESSCSSSDSLIDLRLKKLMAFLKKEVEDEEKISMAVSGFDLKSKTTEKPKETSIPTASGLINQQK</sequence>
<organism evidence="2 3">
    <name type="scientific">Molorchus minor</name>
    <dbReference type="NCBI Taxonomy" id="1323400"/>
    <lineage>
        <taxon>Eukaryota</taxon>
        <taxon>Metazoa</taxon>
        <taxon>Ecdysozoa</taxon>
        <taxon>Arthropoda</taxon>
        <taxon>Hexapoda</taxon>
        <taxon>Insecta</taxon>
        <taxon>Pterygota</taxon>
        <taxon>Neoptera</taxon>
        <taxon>Endopterygota</taxon>
        <taxon>Coleoptera</taxon>
        <taxon>Polyphaga</taxon>
        <taxon>Cucujiformia</taxon>
        <taxon>Chrysomeloidea</taxon>
        <taxon>Cerambycidae</taxon>
        <taxon>Lamiinae</taxon>
        <taxon>Monochamini</taxon>
        <taxon>Molorchus</taxon>
    </lineage>
</organism>
<dbReference type="EMBL" id="JAPWTJ010001537">
    <property type="protein sequence ID" value="KAJ8971035.1"/>
    <property type="molecule type" value="Genomic_DNA"/>
</dbReference>
<protein>
    <submittedName>
        <fullName evidence="2">Uncharacterized protein</fullName>
    </submittedName>
</protein>
<gene>
    <name evidence="2" type="ORF">NQ317_013969</name>
</gene>
<reference evidence="2" key="1">
    <citation type="journal article" date="2023" name="Insect Mol. Biol.">
        <title>Genome sequencing provides insights into the evolution of gene families encoding plant cell wall-degrading enzymes in longhorned beetles.</title>
        <authorList>
            <person name="Shin N.R."/>
            <person name="Okamura Y."/>
            <person name="Kirsch R."/>
            <person name="Pauchet Y."/>
        </authorList>
    </citation>
    <scope>NUCLEOTIDE SEQUENCE</scope>
    <source>
        <strain evidence="2">MMC_N1</strain>
    </source>
</reference>
<dbReference type="PANTHER" id="PTHR22954">
    <property type="entry name" value="RETROVIRAL PROTEASE-RELATED"/>
    <property type="match status" value="1"/>
</dbReference>
<evidence type="ECO:0000313" key="2">
    <source>
        <dbReference type="EMBL" id="KAJ8971035.1"/>
    </source>
</evidence>
<feature type="region of interest" description="Disordered" evidence="1">
    <location>
        <begin position="288"/>
        <end position="310"/>
    </location>
</feature>
<dbReference type="InterPro" id="IPR005312">
    <property type="entry name" value="DUF1759"/>
</dbReference>
<dbReference type="PANTHER" id="PTHR22954:SF3">
    <property type="entry name" value="PROTEIN CBG08539"/>
    <property type="match status" value="1"/>
</dbReference>
<dbReference type="Proteomes" id="UP001162164">
    <property type="component" value="Unassembled WGS sequence"/>
</dbReference>
<name>A0ABQ9J182_9CUCU</name>
<comment type="caution">
    <text evidence="2">The sequence shown here is derived from an EMBL/GenBank/DDBJ whole genome shotgun (WGS) entry which is preliminary data.</text>
</comment>
<proteinExistence type="predicted"/>
<evidence type="ECO:0000313" key="3">
    <source>
        <dbReference type="Proteomes" id="UP001162164"/>
    </source>
</evidence>
<evidence type="ECO:0000256" key="1">
    <source>
        <dbReference type="SAM" id="MobiDB-lite"/>
    </source>
</evidence>
<accession>A0ABQ9J182</accession>